<sequence length="398" mass="44472">MTRKLYHEDPYVKTFSATVLEHRDVEGTPGVILDQTAFYPTSGGQPYDTGRLNGVAVVDVLEDEAQQVIHLLTQPLEGTTVEGQIDWERRFDHMQQHTGQHLLSQACIDICEAETVSFHLGEESSTIDVTASGLDESTLQSIENFANQRIYENREVLAHIVTKDEVHRFPVRKLPTVEENIRIVEIKDLDYSPCGGTHCARTGEISMIKIRRVENYKGGTRLHFVCGWRALSDYQQKTEILKQLSDAMSSGEPDLLQNLQKLQDEAKTLRREHKHLTQQMLEYEALALVNEREQHSEIAVLTKLFDNRDPKELRLLATKILEHCSQTVILFGGAYAGKASLIFLRSDDLSPNMGALMKTACAAINGRGGGQPHQAQGGGTETDKLPEALQTAKDALLS</sequence>
<dbReference type="InterPro" id="IPR051335">
    <property type="entry name" value="Alanyl-tRNA_Editing_Enzymes"/>
</dbReference>
<evidence type="ECO:0000256" key="11">
    <source>
        <dbReference type="ARBA" id="ARBA00022840"/>
    </source>
</evidence>
<dbReference type="SMART" id="SM00863">
    <property type="entry name" value="tRNA_SAD"/>
    <property type="match status" value="1"/>
</dbReference>
<protein>
    <recommendedName>
        <fullName evidence="5">Alanine--tRNA ligase</fullName>
        <ecNumber evidence="4">6.1.1.7</ecNumber>
    </recommendedName>
    <alternativeName>
        <fullName evidence="15">Alanyl-tRNA synthetase</fullName>
    </alternativeName>
</protein>
<name>A0A9D5Q7L3_9BACT</name>
<dbReference type="GO" id="GO:0005737">
    <property type="term" value="C:cytoplasm"/>
    <property type="evidence" value="ECO:0007669"/>
    <property type="project" value="UniProtKB-SubCell"/>
</dbReference>
<keyword evidence="8" id="KW-0479">Metal-binding</keyword>
<keyword evidence="7" id="KW-0436">Ligase</keyword>
<evidence type="ECO:0000256" key="2">
    <source>
        <dbReference type="ARBA" id="ARBA00004496"/>
    </source>
</evidence>
<dbReference type="EMBL" id="WJJP01000601">
    <property type="protein sequence ID" value="MBD3326563.1"/>
    <property type="molecule type" value="Genomic_DNA"/>
</dbReference>
<dbReference type="GO" id="GO:0005524">
    <property type="term" value="F:ATP binding"/>
    <property type="evidence" value="ECO:0007669"/>
    <property type="project" value="UniProtKB-KW"/>
</dbReference>
<comment type="similarity">
    <text evidence="3">Belongs to the class-II aminoacyl-tRNA synthetase family.</text>
</comment>
<evidence type="ECO:0000313" key="19">
    <source>
        <dbReference type="Proteomes" id="UP000649604"/>
    </source>
</evidence>
<dbReference type="InterPro" id="IPR012947">
    <property type="entry name" value="tRNA_SAD"/>
</dbReference>
<evidence type="ECO:0000256" key="5">
    <source>
        <dbReference type="ARBA" id="ARBA00017959"/>
    </source>
</evidence>
<dbReference type="EC" id="6.1.1.7" evidence="4"/>
<accession>A0A9D5Q7L3</accession>
<feature type="domain" description="Alanyl-transfer RNA synthetases family profile" evidence="17">
    <location>
        <begin position="1"/>
        <end position="221"/>
    </location>
</feature>
<comment type="cofactor">
    <cofactor evidence="1">
        <name>Zn(2+)</name>
        <dbReference type="ChEBI" id="CHEBI:29105"/>
    </cofactor>
</comment>
<dbReference type="InterPro" id="IPR009000">
    <property type="entry name" value="Transl_B-barrel_sf"/>
</dbReference>
<evidence type="ECO:0000256" key="1">
    <source>
        <dbReference type="ARBA" id="ARBA00001947"/>
    </source>
</evidence>
<dbReference type="GO" id="GO:0004813">
    <property type="term" value="F:alanine-tRNA ligase activity"/>
    <property type="evidence" value="ECO:0007669"/>
    <property type="project" value="UniProtKB-EC"/>
</dbReference>
<dbReference type="InterPro" id="IPR003156">
    <property type="entry name" value="DHHA1_dom"/>
</dbReference>
<dbReference type="Pfam" id="PF07973">
    <property type="entry name" value="tRNA_SAD"/>
    <property type="match status" value="1"/>
</dbReference>
<feature type="coiled-coil region" evidence="16">
    <location>
        <begin position="252"/>
        <end position="286"/>
    </location>
</feature>
<dbReference type="InterPro" id="IPR018164">
    <property type="entry name" value="Ala-tRNA-synth_IIc_N"/>
</dbReference>
<dbReference type="GO" id="GO:0046872">
    <property type="term" value="F:metal ion binding"/>
    <property type="evidence" value="ECO:0007669"/>
    <property type="project" value="UniProtKB-KW"/>
</dbReference>
<evidence type="ECO:0000256" key="4">
    <source>
        <dbReference type="ARBA" id="ARBA00013168"/>
    </source>
</evidence>
<keyword evidence="12" id="KW-0694">RNA-binding</keyword>
<keyword evidence="6" id="KW-0820">tRNA-binding</keyword>
<organism evidence="18 19">
    <name type="scientific">candidate division KSB3 bacterium</name>
    <dbReference type="NCBI Taxonomy" id="2044937"/>
    <lineage>
        <taxon>Bacteria</taxon>
        <taxon>candidate division KSB3</taxon>
    </lineage>
</organism>
<dbReference type="Gene3D" id="3.10.310.40">
    <property type="match status" value="1"/>
</dbReference>
<dbReference type="Gene3D" id="2.40.30.130">
    <property type="match status" value="1"/>
</dbReference>
<dbReference type="Gene3D" id="3.30.980.10">
    <property type="entry name" value="Threonyl-trna Synthetase, Chain A, domain 2"/>
    <property type="match status" value="1"/>
</dbReference>
<evidence type="ECO:0000259" key="17">
    <source>
        <dbReference type="PROSITE" id="PS50860"/>
    </source>
</evidence>
<keyword evidence="16" id="KW-0175">Coiled coil</keyword>
<dbReference type="GO" id="GO:0002161">
    <property type="term" value="F:aminoacyl-tRNA deacylase activity"/>
    <property type="evidence" value="ECO:0007669"/>
    <property type="project" value="UniProtKB-ARBA"/>
</dbReference>
<evidence type="ECO:0000256" key="10">
    <source>
        <dbReference type="ARBA" id="ARBA00022833"/>
    </source>
</evidence>
<dbReference type="Proteomes" id="UP000649604">
    <property type="component" value="Unassembled WGS sequence"/>
</dbReference>
<keyword evidence="14" id="KW-0030">Aminoacyl-tRNA synthetase</keyword>
<reference evidence="18" key="1">
    <citation type="submission" date="2019-11" db="EMBL/GenBank/DDBJ databases">
        <title>Microbial mats filling the niche in hypersaline microbial mats.</title>
        <authorList>
            <person name="Wong H.L."/>
            <person name="Macleod F.I."/>
            <person name="White R.A. III"/>
            <person name="Burns B.P."/>
        </authorList>
    </citation>
    <scope>NUCLEOTIDE SEQUENCE</scope>
    <source>
        <strain evidence="18">Rbin_158</strain>
    </source>
</reference>
<dbReference type="Pfam" id="PF02272">
    <property type="entry name" value="DHHA1"/>
    <property type="match status" value="1"/>
</dbReference>
<dbReference type="PROSITE" id="PS50860">
    <property type="entry name" value="AA_TRNA_LIGASE_II_ALA"/>
    <property type="match status" value="1"/>
</dbReference>
<comment type="caution">
    <text evidence="18">The sequence shown here is derived from an EMBL/GenBank/DDBJ whole genome shotgun (WGS) entry which is preliminary data.</text>
</comment>
<keyword evidence="10" id="KW-0862">Zinc</keyword>
<evidence type="ECO:0000256" key="8">
    <source>
        <dbReference type="ARBA" id="ARBA00022723"/>
    </source>
</evidence>
<evidence type="ECO:0000256" key="12">
    <source>
        <dbReference type="ARBA" id="ARBA00022884"/>
    </source>
</evidence>
<keyword evidence="9" id="KW-0547">Nucleotide-binding</keyword>
<evidence type="ECO:0000313" key="18">
    <source>
        <dbReference type="EMBL" id="MBD3326563.1"/>
    </source>
</evidence>
<keyword evidence="13" id="KW-0648">Protein biosynthesis</keyword>
<dbReference type="PANTHER" id="PTHR43462">
    <property type="entry name" value="ALANYL-TRNA EDITING PROTEIN"/>
    <property type="match status" value="1"/>
</dbReference>
<evidence type="ECO:0000256" key="13">
    <source>
        <dbReference type="ARBA" id="ARBA00022917"/>
    </source>
</evidence>
<dbReference type="FunFam" id="3.10.310.40:FF:000001">
    <property type="entry name" value="Alanine--tRNA ligase"/>
    <property type="match status" value="1"/>
</dbReference>
<dbReference type="InterPro" id="IPR018165">
    <property type="entry name" value="Ala-tRNA-synth_IIc_core"/>
</dbReference>
<dbReference type="GO" id="GO:0000049">
    <property type="term" value="F:tRNA binding"/>
    <property type="evidence" value="ECO:0007669"/>
    <property type="project" value="UniProtKB-KW"/>
</dbReference>
<proteinExistence type="inferred from homology"/>
<dbReference type="AlphaFoldDB" id="A0A9D5Q7L3"/>
<comment type="subcellular location">
    <subcellularLocation>
        <location evidence="2">Cytoplasm</location>
    </subcellularLocation>
</comment>
<gene>
    <name evidence="18" type="ORF">GF339_18410</name>
</gene>
<dbReference type="SUPFAM" id="SSF55186">
    <property type="entry name" value="ThrRS/AlaRS common domain"/>
    <property type="match status" value="1"/>
</dbReference>
<dbReference type="GO" id="GO:0006419">
    <property type="term" value="P:alanyl-tRNA aminoacylation"/>
    <property type="evidence" value="ECO:0007669"/>
    <property type="project" value="InterPro"/>
</dbReference>
<evidence type="ECO:0000256" key="15">
    <source>
        <dbReference type="ARBA" id="ARBA00032577"/>
    </source>
</evidence>
<dbReference type="InterPro" id="IPR018163">
    <property type="entry name" value="Thr/Ala-tRNA-synth_IIc_edit"/>
</dbReference>
<evidence type="ECO:0000256" key="14">
    <source>
        <dbReference type="ARBA" id="ARBA00023146"/>
    </source>
</evidence>
<dbReference type="SUPFAM" id="SSF50447">
    <property type="entry name" value="Translation proteins"/>
    <property type="match status" value="1"/>
</dbReference>
<evidence type="ECO:0000256" key="6">
    <source>
        <dbReference type="ARBA" id="ARBA00022555"/>
    </source>
</evidence>
<evidence type="ECO:0000256" key="9">
    <source>
        <dbReference type="ARBA" id="ARBA00022741"/>
    </source>
</evidence>
<evidence type="ECO:0000256" key="7">
    <source>
        <dbReference type="ARBA" id="ARBA00022598"/>
    </source>
</evidence>
<keyword evidence="11" id="KW-0067">ATP-binding</keyword>
<dbReference type="PANTHER" id="PTHR43462:SF1">
    <property type="entry name" value="ALANYL-TRNA EDITING PROTEIN AARSD1"/>
    <property type="match status" value="1"/>
</dbReference>
<dbReference type="Pfam" id="PF01411">
    <property type="entry name" value="tRNA-synt_2c"/>
    <property type="match status" value="1"/>
</dbReference>
<evidence type="ECO:0000256" key="3">
    <source>
        <dbReference type="ARBA" id="ARBA00008226"/>
    </source>
</evidence>
<evidence type="ECO:0000256" key="16">
    <source>
        <dbReference type="SAM" id="Coils"/>
    </source>
</evidence>